<dbReference type="AlphaFoldDB" id="A0A1T3P0L0"/>
<dbReference type="Proteomes" id="UP000190037">
    <property type="component" value="Unassembled WGS sequence"/>
</dbReference>
<protein>
    <recommendedName>
        <fullName evidence="4">DUF1772 domain-containing protein</fullName>
    </recommendedName>
</protein>
<name>A0A1T3P0L0_9ACTN</name>
<reference evidence="2 3" key="1">
    <citation type="submission" date="2017-03" db="EMBL/GenBank/DDBJ databases">
        <title>Draft genome sequence of Streptomyces scabrisporus NF3, endophyte isolated from Amphipterygium adstringens.</title>
        <authorList>
            <person name="Vazquez M."/>
            <person name="Ceapa C.D."/>
            <person name="Rodriguez Luna D."/>
            <person name="Sanchez Esquivel S."/>
        </authorList>
    </citation>
    <scope>NUCLEOTIDE SEQUENCE [LARGE SCALE GENOMIC DNA]</scope>
    <source>
        <strain evidence="2 3">NF3</strain>
    </source>
</reference>
<feature type="transmembrane region" description="Helical" evidence="1">
    <location>
        <begin position="7"/>
        <end position="28"/>
    </location>
</feature>
<evidence type="ECO:0000256" key="1">
    <source>
        <dbReference type="SAM" id="Phobius"/>
    </source>
</evidence>
<feature type="transmembrane region" description="Helical" evidence="1">
    <location>
        <begin position="142"/>
        <end position="160"/>
    </location>
</feature>
<sequence length="161" mass="16760">MTMSGPLFVLTLVTAVGCATMGGVFYGFSSFVMAGLGRLPANQGAAAMRALNVEAPKPPLMIGLLGTSLLCAGLGVTALVSWDGAYSGYLIAGALCYLIGPLGLTAGYHVPRNDALDRVEPNSRAEERLWATFSTEWTRANHLRALGGIAAAVCLILSLTR</sequence>
<accession>A0A1T3P0L0</accession>
<dbReference type="EMBL" id="MWQN01000001">
    <property type="protein sequence ID" value="OPC82492.1"/>
    <property type="molecule type" value="Genomic_DNA"/>
</dbReference>
<feature type="transmembrane region" description="Helical" evidence="1">
    <location>
        <begin position="89"/>
        <end position="110"/>
    </location>
</feature>
<keyword evidence="1" id="KW-0812">Transmembrane</keyword>
<comment type="caution">
    <text evidence="2">The sequence shown here is derived from an EMBL/GenBank/DDBJ whole genome shotgun (WGS) entry which is preliminary data.</text>
</comment>
<keyword evidence="1" id="KW-0472">Membrane</keyword>
<dbReference type="Pfam" id="PF08592">
    <property type="entry name" value="Anthrone_oxy"/>
    <property type="match status" value="1"/>
</dbReference>
<organism evidence="2 3">
    <name type="scientific">Embleya scabrispora</name>
    <dbReference type="NCBI Taxonomy" id="159449"/>
    <lineage>
        <taxon>Bacteria</taxon>
        <taxon>Bacillati</taxon>
        <taxon>Actinomycetota</taxon>
        <taxon>Actinomycetes</taxon>
        <taxon>Kitasatosporales</taxon>
        <taxon>Streptomycetaceae</taxon>
        <taxon>Embleya</taxon>
    </lineage>
</organism>
<keyword evidence="3" id="KW-1185">Reference proteome</keyword>
<dbReference type="STRING" id="159449.B4N89_17485"/>
<evidence type="ECO:0008006" key="4">
    <source>
        <dbReference type="Google" id="ProtNLM"/>
    </source>
</evidence>
<keyword evidence="1" id="KW-1133">Transmembrane helix</keyword>
<dbReference type="OrthoDB" id="428263at2"/>
<proteinExistence type="predicted"/>
<gene>
    <name evidence="2" type="ORF">B4N89_17485</name>
</gene>
<dbReference type="InterPro" id="IPR013901">
    <property type="entry name" value="Anthrone_oxy"/>
</dbReference>
<evidence type="ECO:0000313" key="2">
    <source>
        <dbReference type="EMBL" id="OPC82492.1"/>
    </source>
</evidence>
<feature type="transmembrane region" description="Helical" evidence="1">
    <location>
        <begin position="60"/>
        <end position="82"/>
    </location>
</feature>
<evidence type="ECO:0000313" key="3">
    <source>
        <dbReference type="Proteomes" id="UP000190037"/>
    </source>
</evidence>